<protein>
    <submittedName>
        <fullName evidence="1">Uncharacterized protein</fullName>
    </submittedName>
</protein>
<keyword evidence="2" id="KW-1185">Reference proteome</keyword>
<dbReference type="EMBL" id="AP019735">
    <property type="protein sequence ID" value="BBL03001.1"/>
    <property type="molecule type" value="Genomic_DNA"/>
</dbReference>
<name>A0A4Y1WPF7_9BACT</name>
<dbReference type="KEGG" id="acou:A5CBH24_03140"/>
<dbReference type="GeneID" id="78341038"/>
<dbReference type="Proteomes" id="UP000318946">
    <property type="component" value="Chromosome"/>
</dbReference>
<sequence>MQPLDWYMERCASGTSLCMEEKKRIESDYREVFGRPMLSDFSGRCPNRFRDAAAMIASYLRKEQKGANGGYMLKSGIVIRYRGKLYTHLNLTAAAARHHLRQHPSNVHDFLRLGDLPKTE</sequence>
<dbReference type="AlphaFoldDB" id="A0A4Y1WPF7"/>
<proteinExistence type="predicted"/>
<evidence type="ECO:0000313" key="2">
    <source>
        <dbReference type="Proteomes" id="UP000318946"/>
    </source>
</evidence>
<dbReference type="RefSeq" id="WP_141411980.1">
    <property type="nucleotide sequence ID" value="NZ_AP019735.1"/>
</dbReference>
<evidence type="ECO:0000313" key="1">
    <source>
        <dbReference type="EMBL" id="BBL03001.1"/>
    </source>
</evidence>
<organism evidence="1 2">
    <name type="scientific">Alistipes communis</name>
    <dbReference type="NCBI Taxonomy" id="2585118"/>
    <lineage>
        <taxon>Bacteria</taxon>
        <taxon>Pseudomonadati</taxon>
        <taxon>Bacteroidota</taxon>
        <taxon>Bacteroidia</taxon>
        <taxon>Bacteroidales</taxon>
        <taxon>Rikenellaceae</taxon>
        <taxon>Alistipes</taxon>
    </lineage>
</organism>
<gene>
    <name evidence="1" type="ORF">A5CBH24_03140</name>
</gene>
<accession>A0A4Y1WPF7</accession>
<reference evidence="2" key="1">
    <citation type="submission" date="2019-06" db="EMBL/GenBank/DDBJ databases">
        <title>Alistipes onderdonkii subsp. vulgaris subsp. nov., Alistipes dispar sp. nov. and Alistipes communis sp. nov., isolated from human faeces, and creation of Alistipes onderdonkii subsp. onderdonkii subsp. nov.</title>
        <authorList>
            <person name="Sakamoto M."/>
            <person name="Ikeyama N."/>
            <person name="Ogata Y."/>
            <person name="Suda W."/>
            <person name="Iino T."/>
            <person name="Hattori M."/>
            <person name="Ohkuma M."/>
        </authorList>
    </citation>
    <scope>NUCLEOTIDE SEQUENCE [LARGE SCALE GENOMIC DNA]</scope>
    <source>
        <strain evidence="2">5CBH24</strain>
    </source>
</reference>